<comment type="caution">
    <text evidence="1">The sequence shown here is derived from an EMBL/GenBank/DDBJ whole genome shotgun (WGS) entry which is preliminary data.</text>
</comment>
<evidence type="ECO:0000313" key="1">
    <source>
        <dbReference type="EMBL" id="KAF2864687.1"/>
    </source>
</evidence>
<protein>
    <submittedName>
        <fullName evidence="1">Uncharacterized protein</fullName>
    </submittedName>
</protein>
<dbReference type="OrthoDB" id="3810352at2759"/>
<dbReference type="AlphaFoldDB" id="A0A7C8I587"/>
<organism evidence="1 2">
    <name type="scientific">Massariosphaeria phaeospora</name>
    <dbReference type="NCBI Taxonomy" id="100035"/>
    <lineage>
        <taxon>Eukaryota</taxon>
        <taxon>Fungi</taxon>
        <taxon>Dikarya</taxon>
        <taxon>Ascomycota</taxon>
        <taxon>Pezizomycotina</taxon>
        <taxon>Dothideomycetes</taxon>
        <taxon>Pleosporomycetidae</taxon>
        <taxon>Pleosporales</taxon>
        <taxon>Pleosporales incertae sedis</taxon>
        <taxon>Massariosphaeria</taxon>
    </lineage>
</organism>
<dbReference type="EMBL" id="JAADJZ010000041">
    <property type="protein sequence ID" value="KAF2864687.1"/>
    <property type="molecule type" value="Genomic_DNA"/>
</dbReference>
<gene>
    <name evidence="1" type="ORF">BDV95DRAFT_613340</name>
</gene>
<dbReference type="Proteomes" id="UP000481861">
    <property type="component" value="Unassembled WGS sequence"/>
</dbReference>
<proteinExistence type="predicted"/>
<reference evidence="1 2" key="1">
    <citation type="submission" date="2020-01" db="EMBL/GenBank/DDBJ databases">
        <authorList>
            <consortium name="DOE Joint Genome Institute"/>
            <person name="Haridas S."/>
            <person name="Albert R."/>
            <person name="Binder M."/>
            <person name="Bloem J."/>
            <person name="Labutti K."/>
            <person name="Salamov A."/>
            <person name="Andreopoulos B."/>
            <person name="Baker S.E."/>
            <person name="Barry K."/>
            <person name="Bills G."/>
            <person name="Bluhm B.H."/>
            <person name="Cannon C."/>
            <person name="Castanera R."/>
            <person name="Culley D.E."/>
            <person name="Daum C."/>
            <person name="Ezra D."/>
            <person name="Gonzalez J.B."/>
            <person name="Henrissat B."/>
            <person name="Kuo A."/>
            <person name="Liang C."/>
            <person name="Lipzen A."/>
            <person name="Lutzoni F."/>
            <person name="Magnuson J."/>
            <person name="Mondo S."/>
            <person name="Nolan M."/>
            <person name="Ohm R."/>
            <person name="Pangilinan J."/>
            <person name="Park H.-J.H."/>
            <person name="Ramirez L."/>
            <person name="Alfaro M."/>
            <person name="Sun H."/>
            <person name="Tritt A."/>
            <person name="Yoshinaga Y."/>
            <person name="Zwiers L.-H.L."/>
            <person name="Turgeon B.G."/>
            <person name="Goodwin S.B."/>
            <person name="Spatafora J.W."/>
            <person name="Crous P.W."/>
            <person name="Grigoriev I.V."/>
        </authorList>
    </citation>
    <scope>NUCLEOTIDE SEQUENCE [LARGE SCALE GENOMIC DNA]</scope>
    <source>
        <strain evidence="1 2">CBS 611.86</strain>
    </source>
</reference>
<evidence type="ECO:0000313" key="2">
    <source>
        <dbReference type="Proteomes" id="UP000481861"/>
    </source>
</evidence>
<name>A0A7C8I587_9PLEO</name>
<accession>A0A7C8I587</accession>
<keyword evidence="2" id="KW-1185">Reference proteome</keyword>
<sequence length="155" mass="17645">MPRHWTPKTGAMTPLEKRGIQLARNFRRVVAAWNFDKIWDEQETATIDLGAELLASVIFKHGIRSENKRALGVWEALQLCIVRVLCGLGCHTYGHALRGVTIGYYTKGTPKPKLPHWLENHSHIRIQEWDMSGFKRDVGPGIRHGDWLSSKPAIQ</sequence>